<name>A0A8E2VJK0_9RHOB</name>
<organism evidence="2 3">
    <name type="scientific">Rhodovulum kholense</name>
    <dbReference type="NCBI Taxonomy" id="453584"/>
    <lineage>
        <taxon>Bacteria</taxon>
        <taxon>Pseudomonadati</taxon>
        <taxon>Pseudomonadota</taxon>
        <taxon>Alphaproteobacteria</taxon>
        <taxon>Rhodobacterales</taxon>
        <taxon>Paracoccaceae</taxon>
        <taxon>Rhodovulum</taxon>
    </lineage>
</organism>
<dbReference type="EMBL" id="QAYC01000014">
    <property type="protein sequence ID" value="PTW45287.1"/>
    <property type="molecule type" value="Genomic_DNA"/>
</dbReference>
<feature type="region of interest" description="Disordered" evidence="1">
    <location>
        <begin position="57"/>
        <end position="92"/>
    </location>
</feature>
<dbReference type="Proteomes" id="UP000244037">
    <property type="component" value="Unassembled WGS sequence"/>
</dbReference>
<reference evidence="2 3" key="1">
    <citation type="submission" date="2018-04" db="EMBL/GenBank/DDBJ databases">
        <title>Genomic Encyclopedia of Archaeal and Bacterial Type Strains, Phase II (KMG-II): from individual species to whole genera.</title>
        <authorList>
            <person name="Goeker M."/>
        </authorList>
    </citation>
    <scope>NUCLEOTIDE SEQUENCE [LARGE SCALE GENOMIC DNA]</scope>
    <source>
        <strain evidence="2 3">DSM 19783</strain>
    </source>
</reference>
<keyword evidence="3" id="KW-1185">Reference proteome</keyword>
<sequence>MRAIPVLVTPPARPVVSLEDARAHLRIADYLGPELGPVLGRVISACGFLTDLASEAPAPGKPEGAEAANGSAGTGAASVSGKACPPRAGSIC</sequence>
<dbReference type="RefSeq" id="WP_108028249.1">
    <property type="nucleotide sequence ID" value="NZ_QAYC01000014.1"/>
</dbReference>
<dbReference type="AlphaFoldDB" id="A0A8E2VJK0"/>
<feature type="compositionally biased region" description="Low complexity" evidence="1">
    <location>
        <begin position="57"/>
        <end position="83"/>
    </location>
</feature>
<evidence type="ECO:0000313" key="2">
    <source>
        <dbReference type="EMBL" id="PTW45287.1"/>
    </source>
</evidence>
<accession>A0A8E2VJK0</accession>
<dbReference type="OrthoDB" id="7473872at2"/>
<gene>
    <name evidence="2" type="ORF">C8N38_114101</name>
</gene>
<comment type="caution">
    <text evidence="2">The sequence shown here is derived from an EMBL/GenBank/DDBJ whole genome shotgun (WGS) entry which is preliminary data.</text>
</comment>
<evidence type="ECO:0000313" key="3">
    <source>
        <dbReference type="Proteomes" id="UP000244037"/>
    </source>
</evidence>
<proteinExistence type="predicted"/>
<evidence type="ECO:0000256" key="1">
    <source>
        <dbReference type="SAM" id="MobiDB-lite"/>
    </source>
</evidence>
<protein>
    <submittedName>
        <fullName evidence="2">Uncharacterized protein</fullName>
    </submittedName>
</protein>